<dbReference type="SUPFAM" id="SSF56801">
    <property type="entry name" value="Acetyl-CoA synthetase-like"/>
    <property type="match status" value="1"/>
</dbReference>
<dbReference type="InterPro" id="IPR017523">
    <property type="entry name" value="Rv3268"/>
</dbReference>
<reference evidence="1" key="1">
    <citation type="submission" date="2016-10" db="EMBL/GenBank/DDBJ databases">
        <title>Sequence of Gallionella enrichment culture.</title>
        <authorList>
            <person name="Poehlein A."/>
            <person name="Muehling M."/>
            <person name="Daniel R."/>
        </authorList>
    </citation>
    <scope>NUCLEOTIDE SEQUENCE</scope>
</reference>
<dbReference type="Gene3D" id="3.40.50.12780">
    <property type="entry name" value="N-terminal domain of ligase-like"/>
    <property type="match status" value="1"/>
</dbReference>
<sequence length="245" mass="25981">MPLTTCADLLRTLTTEPGRPRITWYGDANERVELSGAVLENWVNKTTNLLVEEFDAGPGTRVLLDLPPHWRSVVWALAIWRAGACVVTPEVAAEPAPEVTVTDDPGRHEGPVPLVVVSLAALTRRYDGALPSGAVDAASAVMTYGDVLGSVPVIDPGAPALVDGVSAETHGDLFRPSGPVPDEAPRRALHEVDDRPLGSTLRVVLEALGAGGSVVLVSGESARGLRADPERRRRLITSERVTSEN</sequence>
<dbReference type="EMBL" id="MLJW01000209">
    <property type="protein sequence ID" value="OIQ93341.1"/>
    <property type="molecule type" value="Genomic_DNA"/>
</dbReference>
<accession>A0A1J5RZ27</accession>
<gene>
    <name evidence="1" type="ORF">GALL_246710</name>
</gene>
<name>A0A1J5RZ27_9ZZZZ</name>
<proteinExistence type="predicted"/>
<dbReference type="NCBIfam" id="TIGR03089">
    <property type="entry name" value="TIGR03089 family protein"/>
    <property type="match status" value="1"/>
</dbReference>
<protein>
    <recommendedName>
        <fullName evidence="2">TIGR03089 family protein</fullName>
    </recommendedName>
</protein>
<evidence type="ECO:0000313" key="1">
    <source>
        <dbReference type="EMBL" id="OIQ93341.1"/>
    </source>
</evidence>
<evidence type="ECO:0008006" key="2">
    <source>
        <dbReference type="Google" id="ProtNLM"/>
    </source>
</evidence>
<dbReference type="AlphaFoldDB" id="A0A1J5RZ27"/>
<organism evidence="1">
    <name type="scientific">mine drainage metagenome</name>
    <dbReference type="NCBI Taxonomy" id="410659"/>
    <lineage>
        <taxon>unclassified sequences</taxon>
        <taxon>metagenomes</taxon>
        <taxon>ecological metagenomes</taxon>
    </lineage>
</organism>
<comment type="caution">
    <text evidence="1">The sequence shown here is derived from an EMBL/GenBank/DDBJ whole genome shotgun (WGS) entry which is preliminary data.</text>
</comment>
<dbReference type="InterPro" id="IPR042099">
    <property type="entry name" value="ANL_N_sf"/>
</dbReference>